<evidence type="ECO:0000313" key="1">
    <source>
        <dbReference type="EMBL" id="TNV71258.1"/>
    </source>
</evidence>
<organism evidence="1 2">
    <name type="scientific">Halteria grandinella</name>
    <dbReference type="NCBI Taxonomy" id="5974"/>
    <lineage>
        <taxon>Eukaryota</taxon>
        <taxon>Sar</taxon>
        <taxon>Alveolata</taxon>
        <taxon>Ciliophora</taxon>
        <taxon>Intramacronucleata</taxon>
        <taxon>Spirotrichea</taxon>
        <taxon>Stichotrichia</taxon>
        <taxon>Sporadotrichida</taxon>
        <taxon>Halteriidae</taxon>
        <taxon>Halteria</taxon>
    </lineage>
</organism>
<name>A0A8J8NA97_HALGN</name>
<proteinExistence type="predicted"/>
<dbReference type="EMBL" id="RRYP01030146">
    <property type="protein sequence ID" value="TNV71258.1"/>
    <property type="molecule type" value="Genomic_DNA"/>
</dbReference>
<keyword evidence="2" id="KW-1185">Reference proteome</keyword>
<reference evidence="1" key="1">
    <citation type="submission" date="2019-06" db="EMBL/GenBank/DDBJ databases">
        <authorList>
            <person name="Zheng W."/>
        </authorList>
    </citation>
    <scope>NUCLEOTIDE SEQUENCE</scope>
    <source>
        <strain evidence="1">QDHG01</strain>
    </source>
</reference>
<evidence type="ECO:0000313" key="2">
    <source>
        <dbReference type="Proteomes" id="UP000785679"/>
    </source>
</evidence>
<protein>
    <submittedName>
        <fullName evidence="1">Uncharacterized protein</fullName>
    </submittedName>
</protein>
<comment type="caution">
    <text evidence="1">The sequence shown here is derived from an EMBL/GenBank/DDBJ whole genome shotgun (WGS) entry which is preliminary data.</text>
</comment>
<gene>
    <name evidence="1" type="ORF">FGO68_gene7745</name>
</gene>
<sequence>MSNSSSKSITRQITGEAKFIKYCFPIKYPFNASRFNPSLPNSIRPGSFCTKLIIGKELSHWLCGNLSGLPLESSNHTDNQNGFSFVYTRYEPPGPEMQVNSTSIALAIRGFLRISSVMRKGAPCSLTDFSRFLFRSWSSLLCSSMLARRKWQINFVLELLLCSLCELEMTPINVNEIASITARADPRYGIPCENGDRIAQSTNVLVFTTRPPSNQEHEPERNGCGVKQPCSINLLSGIAIDRAMHWPAFWNVPVCGTTNFVIRNFVSESRLTGKSWLAYDGHHHGRHL</sequence>
<dbReference type="AlphaFoldDB" id="A0A8J8NA97"/>
<dbReference type="Proteomes" id="UP000785679">
    <property type="component" value="Unassembled WGS sequence"/>
</dbReference>
<accession>A0A8J8NA97</accession>